<dbReference type="SUPFAM" id="SSF48452">
    <property type="entry name" value="TPR-like"/>
    <property type="match status" value="2"/>
</dbReference>
<dbReference type="Pfam" id="PF13181">
    <property type="entry name" value="TPR_8"/>
    <property type="match status" value="2"/>
</dbReference>
<sequence length="739" mass="85712">MNLVMIRPSQNMQNVLQRIRPSCDTSSTAWDGRDVFSYLVDHRDQFWLVTGETPETFHVMVQTVLPRLSSVQTCRNGILSPRNKLLLTLIWLRQYPTYSVLSILFDVSPEVICRNLEQTWVALWHHFHDSIQWPNAQEWTQRFGYWPEMPNIVGVIDGTSHEILIPQDEQQLYYSGHRQYHCFHTQHQYDSALFWADKIVSLSNGYVDDVYWYAQTLYLTGQYHRASKLIQSRKLDKFECKEFQEALNVLDMIENNNPRILSQSFNESICDLVNKEVEYSINLLRGKIYEAMDNRNLAVECYREALKQDVYCFEAFDLLVNHHMLSSQEERELLSSLPFSSQCPAEEIEFVKFLYENRLKKYDRPKDLKVPDSLVVLKDNCDVVVNLAERHYYNCDFRECYKITSKVLTKDPYNSQCLPIHIAVLVELKKSKELFYLAHKLVDLYPNKPVSWFAVGCYYLLIEKSEPARRYLSKATTMERVYGPAWLAFGHSFAIHNEHDQAMAAYFTASQLMKGCHLPLLYIGLEYGMTCNKLAQKFFSQALMIAPEDPFVLHEMGVIAFQNHKWYEAEKYFNEALGKLADVSQQVMVEKWEPLLNNLGHTYRKLKQFERSLEYHRQAQVLSPQNPSTYSAIGYTYVLMGNNLMAVDYFHKALGIRRDDTFSTTMLSIVTEALVSEMDPYEGAPDELPGFGTPGKLEFSQSSSQEQSDKEGGLDDSSVAADQSSMAIEEVDMDLENSD</sequence>
<dbReference type="PANTHER" id="PTHR12558">
    <property type="entry name" value="CELL DIVISION CYCLE 16,23,27"/>
    <property type="match status" value="1"/>
</dbReference>
<keyword evidence="4" id="KW-0833">Ubl conjugation pathway</keyword>
<dbReference type="Proteomes" id="UP001186944">
    <property type="component" value="Unassembled WGS sequence"/>
</dbReference>
<evidence type="ECO:0000256" key="5">
    <source>
        <dbReference type="ARBA" id="ARBA00022803"/>
    </source>
</evidence>
<gene>
    <name evidence="10" type="ORF">FSP39_017403</name>
</gene>
<dbReference type="GO" id="GO:0031145">
    <property type="term" value="P:anaphase-promoting complex-dependent catabolic process"/>
    <property type="evidence" value="ECO:0007669"/>
    <property type="project" value="TreeGrafter"/>
</dbReference>
<dbReference type="PANTHER" id="PTHR12558:SF9">
    <property type="entry name" value="CELL DIVISION CYCLE PROTEIN 16 HOMOLOG"/>
    <property type="match status" value="1"/>
</dbReference>
<dbReference type="InterPro" id="IPR027805">
    <property type="entry name" value="Transposase_HTH_dom"/>
</dbReference>
<evidence type="ECO:0000256" key="8">
    <source>
        <dbReference type="SAM" id="MobiDB-lite"/>
    </source>
</evidence>
<dbReference type="GO" id="GO:0045842">
    <property type="term" value="P:positive regulation of mitotic metaphase/anaphase transition"/>
    <property type="evidence" value="ECO:0007669"/>
    <property type="project" value="TreeGrafter"/>
</dbReference>
<dbReference type="AlphaFoldDB" id="A0AA88Y6V9"/>
<feature type="region of interest" description="Disordered" evidence="8">
    <location>
        <begin position="680"/>
        <end position="739"/>
    </location>
</feature>
<feature type="repeat" description="TPR" evidence="7">
    <location>
        <begin position="627"/>
        <end position="660"/>
    </location>
</feature>
<dbReference type="Gene3D" id="1.25.40.10">
    <property type="entry name" value="Tetratricopeptide repeat domain"/>
    <property type="match status" value="1"/>
</dbReference>
<protein>
    <recommendedName>
        <fullName evidence="9">Transposase Helix-turn-helix domain-containing protein</fullName>
    </recommendedName>
</protein>
<evidence type="ECO:0000256" key="2">
    <source>
        <dbReference type="ARBA" id="ARBA00022737"/>
    </source>
</evidence>
<dbReference type="GO" id="GO:0005680">
    <property type="term" value="C:anaphase-promoting complex"/>
    <property type="evidence" value="ECO:0007669"/>
    <property type="project" value="TreeGrafter"/>
</dbReference>
<name>A0AA88Y6V9_PINIB</name>
<dbReference type="InterPro" id="IPR019734">
    <property type="entry name" value="TPR_rpt"/>
</dbReference>
<evidence type="ECO:0000259" key="9">
    <source>
        <dbReference type="Pfam" id="PF13613"/>
    </source>
</evidence>
<evidence type="ECO:0000256" key="6">
    <source>
        <dbReference type="ARBA" id="ARBA00023306"/>
    </source>
</evidence>
<proteinExistence type="predicted"/>
<dbReference type="PROSITE" id="PS50005">
    <property type="entry name" value="TPR"/>
    <property type="match status" value="2"/>
</dbReference>
<keyword evidence="5 7" id="KW-0802">TPR repeat</keyword>
<comment type="caution">
    <text evidence="10">The sequence shown here is derived from an EMBL/GenBank/DDBJ whole genome shotgun (WGS) entry which is preliminary data.</text>
</comment>
<keyword evidence="3" id="KW-0498">Mitosis</keyword>
<keyword evidence="1" id="KW-0132">Cell division</keyword>
<feature type="repeat" description="TPR" evidence="7">
    <location>
        <begin position="593"/>
        <end position="626"/>
    </location>
</feature>
<dbReference type="InterPro" id="IPR011990">
    <property type="entry name" value="TPR-like_helical_dom_sf"/>
</dbReference>
<evidence type="ECO:0000313" key="11">
    <source>
        <dbReference type="Proteomes" id="UP001186944"/>
    </source>
</evidence>
<dbReference type="Pfam" id="PF12895">
    <property type="entry name" value="ANAPC3"/>
    <property type="match status" value="1"/>
</dbReference>
<dbReference type="GO" id="GO:0016567">
    <property type="term" value="P:protein ubiquitination"/>
    <property type="evidence" value="ECO:0007669"/>
    <property type="project" value="TreeGrafter"/>
</dbReference>
<reference evidence="10" key="1">
    <citation type="submission" date="2019-08" db="EMBL/GenBank/DDBJ databases">
        <title>The improved chromosome-level genome for the pearl oyster Pinctada fucata martensii using PacBio sequencing and Hi-C.</title>
        <authorList>
            <person name="Zheng Z."/>
        </authorList>
    </citation>
    <scope>NUCLEOTIDE SEQUENCE</scope>
    <source>
        <strain evidence="10">ZZ-2019</strain>
        <tissue evidence="10">Adductor muscle</tissue>
    </source>
</reference>
<feature type="compositionally biased region" description="Acidic residues" evidence="8">
    <location>
        <begin position="729"/>
        <end position="739"/>
    </location>
</feature>
<evidence type="ECO:0000256" key="3">
    <source>
        <dbReference type="ARBA" id="ARBA00022776"/>
    </source>
</evidence>
<feature type="domain" description="Transposase Helix-turn-helix" evidence="9">
    <location>
        <begin position="79"/>
        <end position="114"/>
    </location>
</feature>
<evidence type="ECO:0000256" key="7">
    <source>
        <dbReference type="PROSITE-ProRule" id="PRU00339"/>
    </source>
</evidence>
<organism evidence="10 11">
    <name type="scientific">Pinctada imbricata</name>
    <name type="common">Atlantic pearl-oyster</name>
    <name type="synonym">Pinctada martensii</name>
    <dbReference type="NCBI Taxonomy" id="66713"/>
    <lineage>
        <taxon>Eukaryota</taxon>
        <taxon>Metazoa</taxon>
        <taxon>Spiralia</taxon>
        <taxon>Lophotrochozoa</taxon>
        <taxon>Mollusca</taxon>
        <taxon>Bivalvia</taxon>
        <taxon>Autobranchia</taxon>
        <taxon>Pteriomorphia</taxon>
        <taxon>Pterioida</taxon>
        <taxon>Pterioidea</taxon>
        <taxon>Pteriidae</taxon>
        <taxon>Pinctada</taxon>
    </lineage>
</organism>
<keyword evidence="6" id="KW-0131">Cell cycle</keyword>
<dbReference type="GO" id="GO:0005737">
    <property type="term" value="C:cytoplasm"/>
    <property type="evidence" value="ECO:0007669"/>
    <property type="project" value="TreeGrafter"/>
</dbReference>
<dbReference type="SMART" id="SM00028">
    <property type="entry name" value="TPR"/>
    <property type="match status" value="7"/>
</dbReference>
<dbReference type="EMBL" id="VSWD01000008">
    <property type="protein sequence ID" value="KAK3095666.1"/>
    <property type="molecule type" value="Genomic_DNA"/>
</dbReference>
<dbReference type="Pfam" id="PF13374">
    <property type="entry name" value="TPR_10"/>
    <property type="match status" value="1"/>
</dbReference>
<dbReference type="GO" id="GO:0051301">
    <property type="term" value="P:cell division"/>
    <property type="evidence" value="ECO:0007669"/>
    <property type="project" value="UniProtKB-KW"/>
</dbReference>
<evidence type="ECO:0000256" key="4">
    <source>
        <dbReference type="ARBA" id="ARBA00022786"/>
    </source>
</evidence>
<dbReference type="Pfam" id="PF13613">
    <property type="entry name" value="HTH_Tnp_4"/>
    <property type="match status" value="1"/>
</dbReference>
<evidence type="ECO:0000313" key="10">
    <source>
        <dbReference type="EMBL" id="KAK3095666.1"/>
    </source>
</evidence>
<keyword evidence="2" id="KW-0677">Repeat</keyword>
<evidence type="ECO:0000256" key="1">
    <source>
        <dbReference type="ARBA" id="ARBA00022618"/>
    </source>
</evidence>
<keyword evidence="11" id="KW-1185">Reference proteome</keyword>
<accession>A0AA88Y6V9</accession>